<evidence type="ECO:0008006" key="2">
    <source>
        <dbReference type="Google" id="ProtNLM"/>
    </source>
</evidence>
<gene>
    <name evidence="1" type="ORF">S03H2_51425</name>
</gene>
<sequence length="92" mass="10373">MRAAKPIYLLALSVIVFAVPTGYLQAEITNRVVATVNSDIITLHELSTSMKRVASLSPRDLRQKDAEKHFELRRSVLNTLINEKIAQQEIAR</sequence>
<comment type="caution">
    <text evidence="1">The sequence shown here is derived from an EMBL/GenBank/DDBJ whole genome shotgun (WGS) entry which is preliminary data.</text>
</comment>
<dbReference type="Gene3D" id="1.10.4030.10">
    <property type="entry name" value="Porin chaperone SurA, peptide-binding domain"/>
    <property type="match status" value="1"/>
</dbReference>
<proteinExistence type="predicted"/>
<accession>X1JTS4</accession>
<protein>
    <recommendedName>
        <fullName evidence="2">SurA N-terminal domain-containing protein</fullName>
    </recommendedName>
</protein>
<dbReference type="SUPFAM" id="SSF109998">
    <property type="entry name" value="Triger factor/SurA peptide-binding domain-like"/>
    <property type="match status" value="1"/>
</dbReference>
<organism evidence="1">
    <name type="scientific">marine sediment metagenome</name>
    <dbReference type="NCBI Taxonomy" id="412755"/>
    <lineage>
        <taxon>unclassified sequences</taxon>
        <taxon>metagenomes</taxon>
        <taxon>ecological metagenomes</taxon>
    </lineage>
</organism>
<dbReference type="InterPro" id="IPR027304">
    <property type="entry name" value="Trigger_fact/SurA_dom_sf"/>
</dbReference>
<dbReference type="AlphaFoldDB" id="X1JTS4"/>
<reference evidence="1" key="1">
    <citation type="journal article" date="2014" name="Front. Microbiol.">
        <title>High frequency of phylogenetically diverse reductive dehalogenase-homologous genes in deep subseafloor sedimentary metagenomes.</title>
        <authorList>
            <person name="Kawai M."/>
            <person name="Futagami T."/>
            <person name="Toyoda A."/>
            <person name="Takaki Y."/>
            <person name="Nishi S."/>
            <person name="Hori S."/>
            <person name="Arai W."/>
            <person name="Tsubouchi T."/>
            <person name="Morono Y."/>
            <person name="Uchiyama I."/>
            <person name="Ito T."/>
            <person name="Fujiyama A."/>
            <person name="Inagaki F."/>
            <person name="Takami H."/>
        </authorList>
    </citation>
    <scope>NUCLEOTIDE SEQUENCE</scope>
    <source>
        <strain evidence="1">Expedition CK06-06</strain>
    </source>
</reference>
<feature type="non-terminal residue" evidence="1">
    <location>
        <position position="92"/>
    </location>
</feature>
<dbReference type="EMBL" id="BARU01032622">
    <property type="protein sequence ID" value="GAH73208.1"/>
    <property type="molecule type" value="Genomic_DNA"/>
</dbReference>
<evidence type="ECO:0000313" key="1">
    <source>
        <dbReference type="EMBL" id="GAH73208.1"/>
    </source>
</evidence>
<dbReference type="Pfam" id="PF13624">
    <property type="entry name" value="SurA_N_3"/>
    <property type="match status" value="1"/>
</dbReference>
<name>X1JTS4_9ZZZZ</name>